<dbReference type="Proteomes" id="UP000280834">
    <property type="component" value="Unassembled WGS sequence"/>
</dbReference>
<keyword evidence="2" id="KW-1185">Reference proteome</keyword>
<sequence>MSSSALSSGCRTFLFRSRLPQTNISSPYADPTRTEVKIQDDVFVVVKGPVKNTDSHLSNPSNGSLTFIKSISWIAQLGTITKKFSFWR</sequence>
<dbReference type="WBParaSite" id="BTMF_0000208801-mRNA-1">
    <property type="protein sequence ID" value="BTMF_0000208801-mRNA-1"/>
    <property type="gene ID" value="BTMF_0000208801"/>
</dbReference>
<dbReference type="EMBL" id="UZAG01001024">
    <property type="protein sequence ID" value="VDO10181.1"/>
    <property type="molecule type" value="Genomic_DNA"/>
</dbReference>
<reference evidence="3" key="1">
    <citation type="submission" date="2017-02" db="UniProtKB">
        <authorList>
            <consortium name="WormBaseParasite"/>
        </authorList>
    </citation>
    <scope>IDENTIFICATION</scope>
</reference>
<reference evidence="1 2" key="2">
    <citation type="submission" date="2018-11" db="EMBL/GenBank/DDBJ databases">
        <authorList>
            <consortium name="Pathogen Informatics"/>
        </authorList>
    </citation>
    <scope>NUCLEOTIDE SEQUENCE [LARGE SCALE GENOMIC DNA]</scope>
</reference>
<dbReference type="AlphaFoldDB" id="A0A0R3Q6Y4"/>
<evidence type="ECO:0000313" key="3">
    <source>
        <dbReference type="WBParaSite" id="BTMF_0000208801-mRNA-1"/>
    </source>
</evidence>
<evidence type="ECO:0000313" key="2">
    <source>
        <dbReference type="Proteomes" id="UP000280834"/>
    </source>
</evidence>
<gene>
    <name evidence="1" type="ORF">BTMF_LOCUS1415</name>
</gene>
<proteinExistence type="predicted"/>
<organism evidence="3">
    <name type="scientific">Brugia timori</name>
    <dbReference type="NCBI Taxonomy" id="42155"/>
    <lineage>
        <taxon>Eukaryota</taxon>
        <taxon>Metazoa</taxon>
        <taxon>Ecdysozoa</taxon>
        <taxon>Nematoda</taxon>
        <taxon>Chromadorea</taxon>
        <taxon>Rhabditida</taxon>
        <taxon>Spirurina</taxon>
        <taxon>Spiruromorpha</taxon>
        <taxon>Filarioidea</taxon>
        <taxon>Onchocercidae</taxon>
        <taxon>Brugia</taxon>
    </lineage>
</organism>
<name>A0A0R3Q6Y4_9BILA</name>
<accession>A0A0R3Q6Y4</accession>
<protein>
    <submittedName>
        <fullName evidence="3">SHSP domain-containing protein</fullName>
    </submittedName>
</protein>
<evidence type="ECO:0000313" key="1">
    <source>
        <dbReference type="EMBL" id="VDO10181.1"/>
    </source>
</evidence>